<dbReference type="Proteomes" id="UP001157109">
    <property type="component" value="Unassembled WGS sequence"/>
</dbReference>
<comment type="caution">
    <text evidence="1">The sequence shown here is derived from an EMBL/GenBank/DDBJ whole genome shotgun (WGS) entry which is preliminary data.</text>
</comment>
<name>A0ABQ6HS08_9MICO</name>
<organism evidence="1 2">
    <name type="scientific">Arsenicicoccus piscis</name>
    <dbReference type="NCBI Taxonomy" id="673954"/>
    <lineage>
        <taxon>Bacteria</taxon>
        <taxon>Bacillati</taxon>
        <taxon>Actinomycetota</taxon>
        <taxon>Actinomycetes</taxon>
        <taxon>Micrococcales</taxon>
        <taxon>Intrasporangiaceae</taxon>
        <taxon>Arsenicicoccus</taxon>
    </lineage>
</organism>
<keyword evidence="2" id="KW-1185">Reference proteome</keyword>
<evidence type="ECO:0000313" key="2">
    <source>
        <dbReference type="Proteomes" id="UP001157109"/>
    </source>
</evidence>
<gene>
    <name evidence="1" type="ORF">GCM10025862_31530</name>
</gene>
<reference evidence="2" key="1">
    <citation type="journal article" date="2019" name="Int. J. Syst. Evol. Microbiol.">
        <title>The Global Catalogue of Microorganisms (GCM) 10K type strain sequencing project: providing services to taxonomists for standard genome sequencing and annotation.</title>
        <authorList>
            <consortium name="The Broad Institute Genomics Platform"/>
            <consortium name="The Broad Institute Genome Sequencing Center for Infectious Disease"/>
            <person name="Wu L."/>
            <person name="Ma J."/>
        </authorList>
    </citation>
    <scope>NUCLEOTIDE SEQUENCE [LARGE SCALE GENOMIC DNA]</scope>
    <source>
        <strain evidence="2">NBRC 105830</strain>
    </source>
</reference>
<protein>
    <submittedName>
        <fullName evidence="1">Uncharacterized protein</fullName>
    </submittedName>
</protein>
<evidence type="ECO:0000313" key="1">
    <source>
        <dbReference type="EMBL" id="GMA21132.1"/>
    </source>
</evidence>
<dbReference type="EMBL" id="BSUJ01000001">
    <property type="protein sequence ID" value="GMA21132.1"/>
    <property type="molecule type" value="Genomic_DNA"/>
</dbReference>
<sequence>MSAATSSTQAASFGWDVRAVSDCVVVMVEPSLRCRFAAAIGGVQVATGPWGLGGPAAEALIHTNDGSRPLPRRARQGAQFRARITAGVTWIASWSVGESRVRGSCAGY</sequence>
<accession>A0ABQ6HS08</accession>
<proteinExistence type="predicted"/>